<dbReference type="EMBL" id="MUJK01000003">
    <property type="protein sequence ID" value="POF42337.1"/>
    <property type="molecule type" value="Genomic_DNA"/>
</dbReference>
<evidence type="ECO:0000313" key="2">
    <source>
        <dbReference type="Proteomes" id="UP000237440"/>
    </source>
</evidence>
<dbReference type="AlphaFoldDB" id="A0A2S3VQZ0"/>
<sequence length="258" mass="27841">MLRASLLANAEILPQARQGSYFFNRIGQKQSFVTGRFATSESAARHAQSDDFLARQMLEDGFALIYANCDLFFTSAGQTQRWLMVTRHTVGAVGTLAASVMALHGASNNAVANVALATGLTFSGLDIYTKNFLFAAKNVDAVRELTTHALNVHSDAAREQTPLIYASTSVHLLDNQNICTPASILALVRQAIKKGDVKPTVDRTYEQPLAARADEAALAELGALLNPPGTLSVDQAGALWWLYMTPTTAAQKNRLPDC</sequence>
<proteinExistence type="predicted"/>
<organism evidence="1 2">
    <name type="scientific">Pseudomonas laurylsulfativorans</name>
    <dbReference type="NCBI Taxonomy" id="1943631"/>
    <lineage>
        <taxon>Bacteria</taxon>
        <taxon>Pseudomonadati</taxon>
        <taxon>Pseudomonadota</taxon>
        <taxon>Gammaproteobacteria</taxon>
        <taxon>Pseudomonadales</taxon>
        <taxon>Pseudomonadaceae</taxon>
        <taxon>Pseudomonas</taxon>
    </lineage>
</organism>
<accession>A0A2S3VQZ0</accession>
<reference evidence="2" key="1">
    <citation type="submission" date="2017-02" db="EMBL/GenBank/DDBJ databases">
        <authorList>
            <person name="Furmanczyk E.M."/>
        </authorList>
    </citation>
    <scope>NUCLEOTIDE SEQUENCE [LARGE SCALE GENOMIC DNA]</scope>
    <source>
        <strain evidence="2">AP3_22</strain>
    </source>
</reference>
<keyword evidence="2" id="KW-1185">Reference proteome</keyword>
<evidence type="ECO:0000313" key="1">
    <source>
        <dbReference type="EMBL" id="POF42337.1"/>
    </source>
</evidence>
<dbReference type="Proteomes" id="UP000237440">
    <property type="component" value="Unassembled WGS sequence"/>
</dbReference>
<gene>
    <name evidence="1" type="ORF">B0D71_12990</name>
</gene>
<comment type="caution">
    <text evidence="1">The sequence shown here is derived from an EMBL/GenBank/DDBJ whole genome shotgun (WGS) entry which is preliminary data.</text>
</comment>
<dbReference type="OrthoDB" id="7033606at2"/>
<name>A0A2S3VQZ0_9PSED</name>
<dbReference type="RefSeq" id="WP_103395137.1">
    <property type="nucleotide sequence ID" value="NZ_MUJK01000003.1"/>
</dbReference>
<protein>
    <submittedName>
        <fullName evidence="1">Uncharacterized protein</fullName>
    </submittedName>
</protein>